<dbReference type="GO" id="GO:0022857">
    <property type="term" value="F:transmembrane transporter activity"/>
    <property type="evidence" value="ECO:0007669"/>
    <property type="project" value="InterPro"/>
</dbReference>
<evidence type="ECO:0000256" key="6">
    <source>
        <dbReference type="SAM" id="Phobius"/>
    </source>
</evidence>
<feature type="transmembrane region" description="Helical" evidence="6">
    <location>
        <begin position="21"/>
        <end position="45"/>
    </location>
</feature>
<dbReference type="SUPFAM" id="SSF103473">
    <property type="entry name" value="MFS general substrate transporter"/>
    <property type="match status" value="1"/>
</dbReference>
<protein>
    <submittedName>
        <fullName evidence="8">Oxalate/formate antiporter family transporter</fullName>
    </submittedName>
</protein>
<dbReference type="InterPro" id="IPR036259">
    <property type="entry name" value="MFS_trans_sf"/>
</dbReference>
<dbReference type="KEGG" id="abac:LuPra_06096"/>
<feature type="transmembrane region" description="Helical" evidence="6">
    <location>
        <begin position="404"/>
        <end position="425"/>
    </location>
</feature>
<feature type="transmembrane region" description="Helical" evidence="6">
    <location>
        <begin position="158"/>
        <end position="177"/>
    </location>
</feature>
<feature type="transmembrane region" description="Helical" evidence="6">
    <location>
        <begin position="250"/>
        <end position="272"/>
    </location>
</feature>
<dbReference type="OrthoDB" id="9768783at2"/>
<feature type="transmembrane region" description="Helical" evidence="6">
    <location>
        <begin position="284"/>
        <end position="308"/>
    </location>
</feature>
<evidence type="ECO:0000313" key="9">
    <source>
        <dbReference type="Proteomes" id="UP000076079"/>
    </source>
</evidence>
<accession>A0A143PYA8</accession>
<feature type="transmembrane region" description="Helical" evidence="6">
    <location>
        <begin position="315"/>
        <end position="333"/>
    </location>
</feature>
<sequence>MSVTRKSWLDHLGLGRPELRAWAFYDWANSAFLTTIVAAVFPVYYNNVAAKGLTPETAAFNFSMATTIALAVSAVIAPILGAIADHRPYKKPFLVGFMVIGVIATMAMASIGEGDWALAIGLFMVANVAVSGSIAFYDSLLPHIAAPEELDKVSSSGFALGYLGGGLLLLVNLAWILQPERFGIPDVGVATRLAFFSVGVWWLVFSIPLMRTVAEPALPGGGHDSISAATRHALADLHETFTHLRKYRQAFLMLLAFLIYNDGIGTIIRMASLYGAQLGIAEHHLIAALLLVQFVGVPCAFGFGWLASRIGAKRAIWLSLTVYTFISILGYFMRTAVHFYVLAILVGTVQGGSQALSRSLFASMIPRERSSEFFGFFAVTERTAGILGPLTFAAAIALTGSSRGAILSVIAYFIVGALILARVDIQAGQAAVERRTLNAER</sequence>
<feature type="transmembrane region" description="Helical" evidence="6">
    <location>
        <begin position="373"/>
        <end position="398"/>
    </location>
</feature>
<feature type="transmembrane region" description="Helical" evidence="6">
    <location>
        <begin position="117"/>
        <end position="137"/>
    </location>
</feature>
<evidence type="ECO:0000256" key="4">
    <source>
        <dbReference type="ARBA" id="ARBA00022989"/>
    </source>
</evidence>
<dbReference type="Proteomes" id="UP000076079">
    <property type="component" value="Chromosome"/>
</dbReference>
<dbReference type="InterPro" id="IPR020846">
    <property type="entry name" value="MFS_dom"/>
</dbReference>
<feature type="transmembrane region" description="Helical" evidence="6">
    <location>
        <begin position="93"/>
        <end position="111"/>
    </location>
</feature>
<evidence type="ECO:0000256" key="5">
    <source>
        <dbReference type="ARBA" id="ARBA00023136"/>
    </source>
</evidence>
<dbReference type="InterPro" id="IPR050495">
    <property type="entry name" value="ATG22/LtaA_families"/>
</dbReference>
<dbReference type="PATRIC" id="fig|1813736.3.peg.6403"/>
<keyword evidence="9" id="KW-1185">Reference proteome</keyword>
<feature type="transmembrane region" description="Helical" evidence="6">
    <location>
        <begin position="57"/>
        <end position="81"/>
    </location>
</feature>
<evidence type="ECO:0000256" key="3">
    <source>
        <dbReference type="ARBA" id="ARBA00022692"/>
    </source>
</evidence>
<evidence type="ECO:0000259" key="7">
    <source>
        <dbReference type="PROSITE" id="PS50850"/>
    </source>
</evidence>
<dbReference type="RefSeq" id="WP_110174235.1">
    <property type="nucleotide sequence ID" value="NZ_CP015136.1"/>
</dbReference>
<keyword evidence="4 6" id="KW-1133">Transmembrane helix</keyword>
<proteinExistence type="predicted"/>
<gene>
    <name evidence="8" type="ORF">LuPra_06096</name>
</gene>
<dbReference type="EMBL" id="CP015136">
    <property type="protein sequence ID" value="AMY12814.1"/>
    <property type="molecule type" value="Genomic_DNA"/>
</dbReference>
<feature type="domain" description="Major facilitator superfamily (MFS) profile" evidence="7">
    <location>
        <begin position="249"/>
        <end position="441"/>
    </location>
</feature>
<dbReference type="GO" id="GO:0012505">
    <property type="term" value="C:endomembrane system"/>
    <property type="evidence" value="ECO:0007669"/>
    <property type="project" value="UniProtKB-SubCell"/>
</dbReference>
<reference evidence="8 9" key="1">
    <citation type="journal article" date="2016" name="Genome Announc.">
        <title>First Complete Genome Sequence of a Subdivision 6 Acidobacterium Strain.</title>
        <authorList>
            <person name="Huang S."/>
            <person name="Vieira S."/>
            <person name="Bunk B."/>
            <person name="Riedel T."/>
            <person name="Sproer C."/>
            <person name="Overmann J."/>
        </authorList>
    </citation>
    <scope>NUCLEOTIDE SEQUENCE [LARGE SCALE GENOMIC DNA]</scope>
    <source>
        <strain evidence="9">DSM 100886 HEG_-6_39</strain>
    </source>
</reference>
<dbReference type="PANTHER" id="PTHR23519:SF1">
    <property type="entry name" value="AUTOPHAGY-RELATED PROTEIN 22"/>
    <property type="match status" value="1"/>
</dbReference>
<dbReference type="InterPro" id="IPR024671">
    <property type="entry name" value="Atg22-like"/>
</dbReference>
<dbReference type="Pfam" id="PF11700">
    <property type="entry name" value="ATG22"/>
    <property type="match status" value="1"/>
</dbReference>
<dbReference type="PROSITE" id="PS50850">
    <property type="entry name" value="MFS"/>
    <property type="match status" value="1"/>
</dbReference>
<name>A0A143PYA8_LUTPR</name>
<dbReference type="STRING" id="1855912.LuPra_06096"/>
<dbReference type="AlphaFoldDB" id="A0A143PYA8"/>
<reference evidence="9" key="2">
    <citation type="submission" date="2016-04" db="EMBL/GenBank/DDBJ databases">
        <title>First Complete Genome Sequence of a Subdivision 6 Acidobacterium.</title>
        <authorList>
            <person name="Huang S."/>
            <person name="Vieira S."/>
            <person name="Bunk B."/>
            <person name="Riedel T."/>
            <person name="Sproeer C."/>
            <person name="Overmann J."/>
        </authorList>
    </citation>
    <scope>NUCLEOTIDE SEQUENCE [LARGE SCALE GENOMIC DNA]</scope>
    <source>
        <strain evidence="9">DSM 100886 HEG_-6_39</strain>
    </source>
</reference>
<organism evidence="8 9">
    <name type="scientific">Luteitalea pratensis</name>
    <dbReference type="NCBI Taxonomy" id="1855912"/>
    <lineage>
        <taxon>Bacteria</taxon>
        <taxon>Pseudomonadati</taxon>
        <taxon>Acidobacteriota</taxon>
        <taxon>Vicinamibacteria</taxon>
        <taxon>Vicinamibacterales</taxon>
        <taxon>Vicinamibacteraceae</taxon>
        <taxon>Luteitalea</taxon>
    </lineage>
</organism>
<comment type="subcellular location">
    <subcellularLocation>
        <location evidence="1">Endomembrane system</location>
        <topology evidence="1">Multi-pass membrane protein</topology>
    </subcellularLocation>
</comment>
<evidence type="ECO:0000256" key="2">
    <source>
        <dbReference type="ARBA" id="ARBA00022448"/>
    </source>
</evidence>
<evidence type="ECO:0000313" key="8">
    <source>
        <dbReference type="EMBL" id="AMY12814.1"/>
    </source>
</evidence>
<evidence type="ECO:0000256" key="1">
    <source>
        <dbReference type="ARBA" id="ARBA00004127"/>
    </source>
</evidence>
<keyword evidence="2" id="KW-0813">Transport</keyword>
<dbReference type="Gene3D" id="1.20.1250.20">
    <property type="entry name" value="MFS general substrate transporter like domains"/>
    <property type="match status" value="2"/>
</dbReference>
<dbReference type="PANTHER" id="PTHR23519">
    <property type="entry name" value="AUTOPHAGY-RELATED PROTEIN 22"/>
    <property type="match status" value="1"/>
</dbReference>
<keyword evidence="5 6" id="KW-0472">Membrane</keyword>
<keyword evidence="3 6" id="KW-0812">Transmembrane</keyword>
<feature type="transmembrane region" description="Helical" evidence="6">
    <location>
        <begin position="189"/>
        <end position="209"/>
    </location>
</feature>
<feature type="transmembrane region" description="Helical" evidence="6">
    <location>
        <begin position="339"/>
        <end position="361"/>
    </location>
</feature>